<comment type="caution">
    <text evidence="1">The sequence shown here is derived from an EMBL/GenBank/DDBJ whole genome shotgun (WGS) entry which is preliminary data.</text>
</comment>
<accession>X1NJP1</accession>
<gene>
    <name evidence="1" type="ORF">S06H3_32600</name>
</gene>
<dbReference type="Pfam" id="PF13730">
    <property type="entry name" value="HTH_36"/>
    <property type="match status" value="1"/>
</dbReference>
<sequence length="66" mass="7542">GMKNIIVKNIMEIPKLKPSEQRVLLFLGTVFEGEKPSEYQIAKAVKMDKRTVKKAIENLKEKGIIE</sequence>
<evidence type="ECO:0008006" key="2">
    <source>
        <dbReference type="Google" id="ProtNLM"/>
    </source>
</evidence>
<dbReference type="AlphaFoldDB" id="X1NJP1"/>
<proteinExistence type="predicted"/>
<dbReference type="InterPro" id="IPR036390">
    <property type="entry name" value="WH_DNA-bd_sf"/>
</dbReference>
<protein>
    <recommendedName>
        <fullName evidence="2">HTH marR-type domain-containing protein</fullName>
    </recommendedName>
</protein>
<reference evidence="1" key="1">
    <citation type="journal article" date="2014" name="Front. Microbiol.">
        <title>High frequency of phylogenetically diverse reductive dehalogenase-homologous genes in deep subseafloor sedimentary metagenomes.</title>
        <authorList>
            <person name="Kawai M."/>
            <person name="Futagami T."/>
            <person name="Toyoda A."/>
            <person name="Takaki Y."/>
            <person name="Nishi S."/>
            <person name="Hori S."/>
            <person name="Arai W."/>
            <person name="Tsubouchi T."/>
            <person name="Morono Y."/>
            <person name="Uchiyama I."/>
            <person name="Ito T."/>
            <person name="Fujiyama A."/>
            <person name="Inagaki F."/>
            <person name="Takami H."/>
        </authorList>
    </citation>
    <scope>NUCLEOTIDE SEQUENCE</scope>
    <source>
        <strain evidence="1">Expedition CK06-06</strain>
    </source>
</reference>
<name>X1NJP1_9ZZZZ</name>
<dbReference type="Gene3D" id="1.10.10.10">
    <property type="entry name" value="Winged helix-like DNA-binding domain superfamily/Winged helix DNA-binding domain"/>
    <property type="match status" value="1"/>
</dbReference>
<evidence type="ECO:0000313" key="1">
    <source>
        <dbReference type="EMBL" id="GAI30436.1"/>
    </source>
</evidence>
<organism evidence="1">
    <name type="scientific">marine sediment metagenome</name>
    <dbReference type="NCBI Taxonomy" id="412755"/>
    <lineage>
        <taxon>unclassified sequences</taxon>
        <taxon>metagenomes</taxon>
        <taxon>ecological metagenomes</taxon>
    </lineage>
</organism>
<feature type="non-terminal residue" evidence="1">
    <location>
        <position position="1"/>
    </location>
</feature>
<dbReference type="InterPro" id="IPR036388">
    <property type="entry name" value="WH-like_DNA-bd_sf"/>
</dbReference>
<dbReference type="SUPFAM" id="SSF46785">
    <property type="entry name" value="Winged helix' DNA-binding domain"/>
    <property type="match status" value="1"/>
</dbReference>
<dbReference type="EMBL" id="BARV01019395">
    <property type="protein sequence ID" value="GAI30436.1"/>
    <property type="molecule type" value="Genomic_DNA"/>
</dbReference>